<gene>
    <name evidence="4" type="ORF">L596_016942</name>
</gene>
<feature type="chain" id="PRO_5020923272" evidence="3">
    <location>
        <begin position="17"/>
        <end position="410"/>
    </location>
</feature>
<reference evidence="4 5" key="1">
    <citation type="journal article" date="2015" name="Genome Biol.">
        <title>Comparative genomics of Steinernema reveals deeply conserved gene regulatory networks.</title>
        <authorList>
            <person name="Dillman A.R."/>
            <person name="Macchietto M."/>
            <person name="Porter C.F."/>
            <person name="Rogers A."/>
            <person name="Williams B."/>
            <person name="Antoshechkin I."/>
            <person name="Lee M.M."/>
            <person name="Goodwin Z."/>
            <person name="Lu X."/>
            <person name="Lewis E.E."/>
            <person name="Goodrich-Blair H."/>
            <person name="Stock S.P."/>
            <person name="Adams B.J."/>
            <person name="Sternberg P.W."/>
            <person name="Mortazavi A."/>
        </authorList>
    </citation>
    <scope>NUCLEOTIDE SEQUENCE [LARGE SCALE GENOMIC DNA]</scope>
    <source>
        <strain evidence="4 5">ALL</strain>
    </source>
</reference>
<feature type="region of interest" description="Disordered" evidence="1">
    <location>
        <begin position="370"/>
        <end position="410"/>
    </location>
</feature>
<keyword evidence="5" id="KW-1185">Reference proteome</keyword>
<dbReference type="Proteomes" id="UP000298663">
    <property type="component" value="Unassembled WGS sequence"/>
</dbReference>
<keyword evidence="3" id="KW-0732">Signal</keyword>
<evidence type="ECO:0000313" key="5">
    <source>
        <dbReference type="Proteomes" id="UP000298663"/>
    </source>
</evidence>
<feature type="compositionally biased region" description="Basic and acidic residues" evidence="1">
    <location>
        <begin position="370"/>
        <end position="384"/>
    </location>
</feature>
<feature type="compositionally biased region" description="Basic and acidic residues" evidence="1">
    <location>
        <begin position="393"/>
        <end position="410"/>
    </location>
</feature>
<comment type="caution">
    <text evidence="4">The sequence shown here is derived from an EMBL/GenBank/DDBJ whole genome shotgun (WGS) entry which is preliminary data.</text>
</comment>
<keyword evidence="2" id="KW-0812">Transmembrane</keyword>
<protein>
    <submittedName>
        <fullName evidence="4">Uncharacterized protein</fullName>
    </submittedName>
</protein>
<evidence type="ECO:0000256" key="2">
    <source>
        <dbReference type="SAM" id="Phobius"/>
    </source>
</evidence>
<evidence type="ECO:0000256" key="1">
    <source>
        <dbReference type="SAM" id="MobiDB-lite"/>
    </source>
</evidence>
<name>A0A4U5MZR1_STECR</name>
<organism evidence="4 5">
    <name type="scientific">Steinernema carpocapsae</name>
    <name type="common">Entomopathogenic nematode</name>
    <dbReference type="NCBI Taxonomy" id="34508"/>
    <lineage>
        <taxon>Eukaryota</taxon>
        <taxon>Metazoa</taxon>
        <taxon>Ecdysozoa</taxon>
        <taxon>Nematoda</taxon>
        <taxon>Chromadorea</taxon>
        <taxon>Rhabditida</taxon>
        <taxon>Tylenchina</taxon>
        <taxon>Panagrolaimomorpha</taxon>
        <taxon>Strongyloidoidea</taxon>
        <taxon>Steinernematidae</taxon>
        <taxon>Steinernema</taxon>
    </lineage>
</organism>
<dbReference type="AlphaFoldDB" id="A0A4U5MZR1"/>
<feature type="transmembrane region" description="Helical" evidence="2">
    <location>
        <begin position="322"/>
        <end position="345"/>
    </location>
</feature>
<accession>A0A4U5MZR1</accession>
<evidence type="ECO:0000313" key="4">
    <source>
        <dbReference type="EMBL" id="TKR75687.1"/>
    </source>
</evidence>
<evidence type="ECO:0000256" key="3">
    <source>
        <dbReference type="SAM" id="SignalP"/>
    </source>
</evidence>
<dbReference type="EMBL" id="AZBU02000005">
    <property type="protein sequence ID" value="TKR75687.1"/>
    <property type="molecule type" value="Genomic_DNA"/>
</dbReference>
<reference evidence="4 5" key="2">
    <citation type="journal article" date="2019" name="G3 (Bethesda)">
        <title>Hybrid Assembly of the Genome of the Entomopathogenic Nematode Steinernema carpocapsae Identifies the X-Chromosome.</title>
        <authorList>
            <person name="Serra L."/>
            <person name="Macchietto M."/>
            <person name="Macias-Munoz A."/>
            <person name="McGill C.J."/>
            <person name="Rodriguez I.M."/>
            <person name="Rodriguez B."/>
            <person name="Murad R."/>
            <person name="Mortazavi A."/>
        </authorList>
    </citation>
    <scope>NUCLEOTIDE SEQUENCE [LARGE SCALE GENOMIC DNA]</scope>
    <source>
        <strain evidence="4 5">ALL</strain>
    </source>
</reference>
<keyword evidence="2" id="KW-1133">Transmembrane helix</keyword>
<feature type="signal peptide" evidence="3">
    <location>
        <begin position="1"/>
        <end position="16"/>
    </location>
</feature>
<sequence length="410" mass="46202">MLILLILTLSATGTFGTDPDSQCTDVVQRGYEVAAFFGGLSLKANFTGQPIDLLQFYNQRAQAVNGIFNNQSSRLLLGYDDEVIALPYFIGKIVDFMGFDEFVPRETGLVQLSTWIRSDRSLDMSSEETIADFGDLDPSSITLFQDIIFAGQKKYDIVKKDFVRAVDSRIIYSPGNHFDLTDKTSVAGDDRSKTLIGIVNGNKIYRQECERKGPLVIKWDCGEGNCKKAGVEGDNYCFYVQSCLVAYGPEQLFHDILVIPEAPIAKPILYPASTKNSAASSTEKSTTSFPADESKEEENSVDHLPYYQHEFPYWKHPLFKGFATFILVQILIYGITRLFLSYLIIRRYKKKIKALQLSAIKDNEDYFAGEPEKVVKPTRTETPRKQQLKKPRKPQEVPKDPKSGCEAPRV</sequence>
<proteinExistence type="predicted"/>
<keyword evidence="2" id="KW-0472">Membrane</keyword>